<reference evidence="1" key="1">
    <citation type="submission" date="2020-05" db="EMBL/GenBank/DDBJ databases">
        <title>Chitinophaga laudate sp. nov., isolated from a tropical peat swamp.</title>
        <authorList>
            <person name="Goh C.B.S."/>
            <person name="Lee M.S."/>
            <person name="Parimannan S."/>
            <person name="Pasbakhsh P."/>
            <person name="Yule C.M."/>
            <person name="Rajandas H."/>
            <person name="Loke S."/>
            <person name="Croft L."/>
            <person name="Tan J.B.L."/>
        </authorList>
    </citation>
    <scope>NUCLEOTIDE SEQUENCE</scope>
    <source>
        <strain evidence="1">Mgbs1</strain>
    </source>
</reference>
<dbReference type="GO" id="GO:0004180">
    <property type="term" value="F:carboxypeptidase activity"/>
    <property type="evidence" value="ECO:0007669"/>
    <property type="project" value="UniProtKB-KW"/>
</dbReference>
<organism evidence="1 2">
    <name type="scientific">Chitinophaga solisilvae</name>
    <dbReference type="NCBI Taxonomy" id="1233460"/>
    <lineage>
        <taxon>Bacteria</taxon>
        <taxon>Pseudomonadati</taxon>
        <taxon>Bacteroidota</taxon>
        <taxon>Chitinophagia</taxon>
        <taxon>Chitinophagales</taxon>
        <taxon>Chitinophagaceae</taxon>
        <taxon>Chitinophaga</taxon>
    </lineage>
</organism>
<proteinExistence type="predicted"/>
<dbReference type="SUPFAM" id="SSF49464">
    <property type="entry name" value="Carboxypeptidase regulatory domain-like"/>
    <property type="match status" value="1"/>
</dbReference>
<comment type="caution">
    <text evidence="1">The sequence shown here is derived from an EMBL/GenBank/DDBJ whole genome shotgun (WGS) entry which is preliminary data.</text>
</comment>
<dbReference type="AlphaFoldDB" id="A0A9Q5CWG1"/>
<accession>A0A9Q5CWG1</accession>
<keyword evidence="1" id="KW-0378">Hydrolase</keyword>
<keyword evidence="1" id="KW-0645">Protease</keyword>
<dbReference type="Proteomes" id="UP000281028">
    <property type="component" value="Unassembled WGS sequence"/>
</dbReference>
<dbReference type="InterPro" id="IPR008969">
    <property type="entry name" value="CarboxyPept-like_regulatory"/>
</dbReference>
<dbReference type="EMBL" id="RIAR02000001">
    <property type="protein sequence ID" value="NSL85606.1"/>
    <property type="molecule type" value="Genomic_DNA"/>
</dbReference>
<gene>
    <name evidence="1" type="ORF">ECE50_002105</name>
</gene>
<keyword evidence="1" id="KW-0121">Carboxypeptidase</keyword>
<sequence length="236" mass="25941">MKTSLQIHIPKPCSQSWDTMTPAAGGRFCSSCRKTVVDFSMMSHREILDYLQTTSGSSCGYFHASQLNTPLTPVQPAKRRYVVSGLLASLLALVLPAAGKAQPPTLPVAVHDNQEKLPAPAGDTIAEPVISGIVKDHQTGEPVPAAQITIKGASTAVHTDAKGYYRLQVPDKIQQQPVVLVVSFIGYEQQEITISPVWPANRDIYLSLHVTGNFETVIFCKTPVKRKFLFWWRKKS</sequence>
<dbReference type="OrthoDB" id="7432683at2"/>
<protein>
    <submittedName>
        <fullName evidence="1">Carboxypeptidase-like regulatory domain-containing protein</fullName>
    </submittedName>
</protein>
<evidence type="ECO:0000313" key="2">
    <source>
        <dbReference type="Proteomes" id="UP000281028"/>
    </source>
</evidence>
<dbReference type="Gene3D" id="2.60.40.1120">
    <property type="entry name" value="Carboxypeptidase-like, regulatory domain"/>
    <property type="match status" value="1"/>
</dbReference>
<evidence type="ECO:0000313" key="1">
    <source>
        <dbReference type="EMBL" id="NSL85606.1"/>
    </source>
</evidence>
<keyword evidence="2" id="KW-1185">Reference proteome</keyword>
<name>A0A9Q5CWG1_9BACT</name>
<dbReference type="Pfam" id="PF13715">
    <property type="entry name" value="CarbopepD_reg_2"/>
    <property type="match status" value="1"/>
</dbReference>